<dbReference type="InterPro" id="IPR029058">
    <property type="entry name" value="AB_hydrolase_fold"/>
</dbReference>
<dbReference type="HOGENOM" id="CLU_037618_3_1_10"/>
<name>E4T6A3_PALPW</name>
<proteinExistence type="predicted"/>
<dbReference type="PANTHER" id="PTHR48098">
    <property type="entry name" value="ENTEROCHELIN ESTERASE-RELATED"/>
    <property type="match status" value="1"/>
</dbReference>
<sequence>MKKLHLILVALFFCVVGFSRNQVDTISVFSTKMKKEIRNVVIVPENYNVKKRYPVVYLLHGYSDNYAKWINTVPSIKALANKHQFILVCPDGGYSSWYMDSPIDSTYQYESFITKDLLSYIDTHYSTIAERSQRAITGLSMGGHGALYIAIRNKDLFANAGSMSGGVDLRSSTKLFDIAKRIGNIETNATEWDNRSVINMVNSLKNDELNLIIDCGVSDIFYQINAALHRRLMNLGINHDYIERPGEHDWSYWTNSIQYQLLFFERNFEKAKKK</sequence>
<organism evidence="2 3">
    <name type="scientific">Paludibacter propionicigenes (strain DSM 17365 / JCM 13257 / WB4)</name>
    <dbReference type="NCBI Taxonomy" id="694427"/>
    <lineage>
        <taxon>Bacteria</taxon>
        <taxon>Pseudomonadati</taxon>
        <taxon>Bacteroidota</taxon>
        <taxon>Bacteroidia</taxon>
        <taxon>Bacteroidales</taxon>
        <taxon>Paludibacteraceae</taxon>
        <taxon>Paludibacter</taxon>
    </lineage>
</organism>
<gene>
    <name evidence="2" type="ordered locus">Palpr_2111</name>
</gene>
<evidence type="ECO:0000256" key="1">
    <source>
        <dbReference type="SAM" id="SignalP"/>
    </source>
</evidence>
<dbReference type="EMBL" id="CP002345">
    <property type="protein sequence ID" value="ADQ80247.1"/>
    <property type="molecule type" value="Genomic_DNA"/>
</dbReference>
<evidence type="ECO:0000313" key="3">
    <source>
        <dbReference type="Proteomes" id="UP000008718"/>
    </source>
</evidence>
<dbReference type="SUPFAM" id="SSF53474">
    <property type="entry name" value="alpha/beta-Hydrolases"/>
    <property type="match status" value="1"/>
</dbReference>
<dbReference type="KEGG" id="ppn:Palpr_2111"/>
<dbReference type="Gene3D" id="3.40.50.1820">
    <property type="entry name" value="alpha/beta hydrolase"/>
    <property type="match status" value="1"/>
</dbReference>
<keyword evidence="3" id="KW-1185">Reference proteome</keyword>
<dbReference type="RefSeq" id="WP_013445616.1">
    <property type="nucleotide sequence ID" value="NC_014734.1"/>
</dbReference>
<dbReference type="Pfam" id="PF00756">
    <property type="entry name" value="Esterase"/>
    <property type="match status" value="1"/>
</dbReference>
<reference evidence="2 3" key="2">
    <citation type="journal article" date="2011" name="Stand. Genomic Sci.">
        <title>Complete genome sequence of Paludibacter propionicigenes type strain (WB4).</title>
        <authorList>
            <person name="Gronow S."/>
            <person name="Munk C."/>
            <person name="Lapidus A."/>
            <person name="Nolan M."/>
            <person name="Lucas S."/>
            <person name="Hammon N."/>
            <person name="Deshpande S."/>
            <person name="Cheng J.F."/>
            <person name="Tapia R."/>
            <person name="Han C."/>
            <person name="Goodwin L."/>
            <person name="Pitluck S."/>
            <person name="Liolios K."/>
            <person name="Ivanova N."/>
            <person name="Mavromatis K."/>
            <person name="Mikhailova N."/>
            <person name="Pati A."/>
            <person name="Chen A."/>
            <person name="Palaniappan K."/>
            <person name="Land M."/>
            <person name="Hauser L."/>
            <person name="Chang Y.J."/>
            <person name="Jeffries C.D."/>
            <person name="Brambilla E."/>
            <person name="Rohde M."/>
            <person name="Goker M."/>
            <person name="Detter J.C."/>
            <person name="Woyke T."/>
            <person name="Bristow J."/>
            <person name="Eisen J.A."/>
            <person name="Markowitz V."/>
            <person name="Hugenholtz P."/>
            <person name="Kyrpides N.C."/>
            <person name="Klenk H.P."/>
        </authorList>
    </citation>
    <scope>NUCLEOTIDE SEQUENCE [LARGE SCALE GENOMIC DNA]</scope>
    <source>
        <strain evidence="3">DSM 17365 / JCM 13257 / WB4</strain>
    </source>
</reference>
<protein>
    <submittedName>
        <fullName evidence="2">Esterase</fullName>
    </submittedName>
</protein>
<dbReference type="Proteomes" id="UP000008718">
    <property type="component" value="Chromosome"/>
</dbReference>
<feature type="chain" id="PRO_5003187683" evidence="1">
    <location>
        <begin position="22"/>
        <end position="274"/>
    </location>
</feature>
<dbReference type="InterPro" id="IPR050583">
    <property type="entry name" value="Mycobacterial_A85_antigen"/>
</dbReference>
<dbReference type="OrthoDB" id="9803578at2"/>
<dbReference type="GO" id="GO:0016747">
    <property type="term" value="F:acyltransferase activity, transferring groups other than amino-acyl groups"/>
    <property type="evidence" value="ECO:0007669"/>
    <property type="project" value="TreeGrafter"/>
</dbReference>
<dbReference type="PANTHER" id="PTHR48098:SF1">
    <property type="entry name" value="DIACYLGLYCEROL ACYLTRANSFERASE_MYCOLYLTRANSFERASE AG85A"/>
    <property type="match status" value="1"/>
</dbReference>
<reference key="1">
    <citation type="submission" date="2010-11" db="EMBL/GenBank/DDBJ databases">
        <title>The complete genome of Paludibacter propionicigenes DSM 17365.</title>
        <authorList>
            <consortium name="US DOE Joint Genome Institute (JGI-PGF)"/>
            <person name="Lucas S."/>
            <person name="Copeland A."/>
            <person name="Lapidus A."/>
            <person name="Bruce D."/>
            <person name="Goodwin L."/>
            <person name="Pitluck S."/>
            <person name="Kyrpides N."/>
            <person name="Mavromatis K."/>
            <person name="Ivanova N."/>
            <person name="Munk A.C."/>
            <person name="Brettin T."/>
            <person name="Detter J.C."/>
            <person name="Han C."/>
            <person name="Tapia R."/>
            <person name="Land M."/>
            <person name="Hauser L."/>
            <person name="Markowitz V."/>
            <person name="Cheng J.-F."/>
            <person name="Hugenholtz P."/>
            <person name="Woyke T."/>
            <person name="Wu D."/>
            <person name="Gronow S."/>
            <person name="Wellnitz S."/>
            <person name="Brambilla E."/>
            <person name="Klenk H.-P."/>
            <person name="Eisen J.A."/>
        </authorList>
    </citation>
    <scope>NUCLEOTIDE SEQUENCE</scope>
    <source>
        <strain>WB4</strain>
    </source>
</reference>
<accession>E4T6A3</accession>
<feature type="signal peptide" evidence="1">
    <location>
        <begin position="1"/>
        <end position="21"/>
    </location>
</feature>
<dbReference type="eggNOG" id="COG0627">
    <property type="taxonomic scope" value="Bacteria"/>
</dbReference>
<keyword evidence="1" id="KW-0732">Signal</keyword>
<dbReference type="InterPro" id="IPR000801">
    <property type="entry name" value="Esterase-like"/>
</dbReference>
<evidence type="ECO:0000313" key="2">
    <source>
        <dbReference type="EMBL" id="ADQ80247.1"/>
    </source>
</evidence>
<dbReference type="AlphaFoldDB" id="E4T6A3"/>